<dbReference type="PANTHER" id="PTHR34355">
    <property type="entry name" value="JOSEPHIN-LIKE PROTEIN"/>
    <property type="match status" value="1"/>
</dbReference>
<proteinExistence type="predicted"/>
<feature type="region of interest" description="Disordered" evidence="1">
    <location>
        <begin position="83"/>
        <end position="103"/>
    </location>
</feature>
<evidence type="ECO:0008006" key="3">
    <source>
        <dbReference type="Google" id="ProtNLM"/>
    </source>
</evidence>
<evidence type="ECO:0000256" key="1">
    <source>
        <dbReference type="SAM" id="MobiDB-lite"/>
    </source>
</evidence>
<feature type="region of interest" description="Disordered" evidence="1">
    <location>
        <begin position="119"/>
        <end position="138"/>
    </location>
</feature>
<feature type="compositionally biased region" description="Polar residues" evidence="1">
    <location>
        <begin position="128"/>
        <end position="138"/>
    </location>
</feature>
<name>A0A5K1D8N9_9MAGN</name>
<dbReference type="Gramene" id="NC5G0048350.1">
    <property type="protein sequence ID" value="NC5G0048350.1:cds"/>
    <property type="gene ID" value="NC5G0048350"/>
</dbReference>
<organism evidence="2">
    <name type="scientific">Nymphaea colorata</name>
    <name type="common">pocket water lily</name>
    <dbReference type="NCBI Taxonomy" id="210225"/>
    <lineage>
        <taxon>Eukaryota</taxon>
        <taxon>Viridiplantae</taxon>
        <taxon>Streptophyta</taxon>
        <taxon>Embryophyta</taxon>
        <taxon>Tracheophyta</taxon>
        <taxon>Spermatophyta</taxon>
        <taxon>Magnoliopsida</taxon>
        <taxon>Nymphaeales</taxon>
        <taxon>Nymphaeaceae</taxon>
        <taxon>Nymphaea</taxon>
    </lineage>
</organism>
<evidence type="ECO:0000313" key="2">
    <source>
        <dbReference type="EMBL" id="VVW34243.1"/>
    </source>
</evidence>
<dbReference type="AlphaFoldDB" id="A0A5K1D8N9"/>
<dbReference type="PANTHER" id="PTHR34355:SF1">
    <property type="entry name" value="JOSEPHIN-LIKE PROTEIN"/>
    <property type="match status" value="1"/>
</dbReference>
<feature type="region of interest" description="Disordered" evidence="1">
    <location>
        <begin position="1"/>
        <end position="39"/>
    </location>
</feature>
<protein>
    <recommendedName>
        <fullName evidence="3">Josephin-like protein</fullName>
    </recommendedName>
</protein>
<reference evidence="2" key="1">
    <citation type="submission" date="2019-09" db="EMBL/GenBank/DDBJ databases">
        <authorList>
            <person name="Zhang L."/>
        </authorList>
    </citation>
    <scope>NUCLEOTIDE SEQUENCE</scope>
</reference>
<gene>
    <name evidence="2" type="ORF">NYM_LOCUS18872</name>
</gene>
<sequence length="151" mass="16748">MSRKSSKRISFSPDIRTEEPTVMKQYNAGSRQATRGRRAKKTTSYVCSFHLPKNPILSPLRLLRRIGAGASKAILFMFSRKPAAKPPAVRSRPGSSHGESHHKEAIEDCIEFINSSSFSRSNSVSERPTSQPCACLPTQSTNMVAVRTQKQ</sequence>
<dbReference type="EMBL" id="LR721783">
    <property type="protein sequence ID" value="VVW34243.1"/>
    <property type="molecule type" value="Genomic_DNA"/>
</dbReference>
<accession>A0A5K1D8N9</accession>